<dbReference type="RefSeq" id="WP_100276686.1">
    <property type="nucleotide sequence ID" value="NZ_CP018799.1"/>
</dbReference>
<gene>
    <name evidence="3" type="ORF">Ga0123461_0254</name>
</gene>
<dbReference type="Gene3D" id="1.10.238.10">
    <property type="entry name" value="EF-hand"/>
    <property type="match status" value="1"/>
</dbReference>
<dbReference type="InterPro" id="IPR018247">
    <property type="entry name" value="EF_Hand_1_Ca_BS"/>
</dbReference>
<feature type="domain" description="EF-hand" evidence="2">
    <location>
        <begin position="52"/>
        <end position="87"/>
    </location>
</feature>
<evidence type="ECO:0000313" key="3">
    <source>
        <dbReference type="EMBL" id="ATX78706.1"/>
    </source>
</evidence>
<evidence type="ECO:0000313" key="4">
    <source>
        <dbReference type="Proteomes" id="UP000231701"/>
    </source>
</evidence>
<dbReference type="KEGG" id="maes:Ga0123461_0254"/>
<dbReference type="Proteomes" id="UP000231701">
    <property type="component" value="Chromosome"/>
</dbReference>
<feature type="chain" id="PRO_5014830213" evidence="1">
    <location>
        <begin position="21"/>
        <end position="93"/>
    </location>
</feature>
<dbReference type="InterPro" id="IPR011992">
    <property type="entry name" value="EF-hand-dom_pair"/>
</dbReference>
<dbReference type="SUPFAM" id="SSF47473">
    <property type="entry name" value="EF-hand"/>
    <property type="match status" value="1"/>
</dbReference>
<dbReference type="Pfam" id="PF13202">
    <property type="entry name" value="EF-hand_5"/>
    <property type="match status" value="1"/>
</dbReference>
<dbReference type="InterPro" id="IPR002048">
    <property type="entry name" value="EF_hand_dom"/>
</dbReference>
<sequence length="93" mass="10956">MFIRFFALLMFCLTASGAWAGPKTSTDKIVDHFMELDGNGSESVSLSEYMAMVNQRARVRFREMDANRDGEVTDAEYRDFWQQKKAQWYRLER</sequence>
<keyword evidence="4" id="KW-1185">Reference proteome</keyword>
<evidence type="ECO:0000259" key="2">
    <source>
        <dbReference type="PROSITE" id="PS50222"/>
    </source>
</evidence>
<proteinExistence type="predicted"/>
<evidence type="ECO:0000256" key="1">
    <source>
        <dbReference type="SAM" id="SignalP"/>
    </source>
</evidence>
<dbReference type="AlphaFoldDB" id="A0A2K8L387"/>
<name>A0A2K8L387_MARES</name>
<accession>A0A2K8L387</accession>
<dbReference type="EMBL" id="CP018799">
    <property type="protein sequence ID" value="ATX78706.1"/>
    <property type="molecule type" value="Genomic_DNA"/>
</dbReference>
<protein>
    <submittedName>
        <fullName evidence="3">EF hand</fullName>
    </submittedName>
</protein>
<keyword evidence="1" id="KW-0732">Signal</keyword>
<reference evidence="3 4" key="1">
    <citation type="submission" date="2016-12" db="EMBL/GenBank/DDBJ databases">
        <title>Isolation and genomic insights into novel planktonic Zetaproteobacteria from stratified waters of the Chesapeake Bay.</title>
        <authorList>
            <person name="McAllister S.M."/>
            <person name="Kato S."/>
            <person name="Chan C.S."/>
            <person name="Chiu B.K."/>
            <person name="Field E.K."/>
        </authorList>
    </citation>
    <scope>NUCLEOTIDE SEQUENCE [LARGE SCALE GENOMIC DNA]</scope>
    <source>
        <strain evidence="3 4">CP-5</strain>
    </source>
</reference>
<feature type="signal peptide" evidence="1">
    <location>
        <begin position="1"/>
        <end position="20"/>
    </location>
</feature>
<dbReference type="PROSITE" id="PS00018">
    <property type="entry name" value="EF_HAND_1"/>
    <property type="match status" value="1"/>
</dbReference>
<dbReference type="OrthoDB" id="5295685at2"/>
<organism evidence="3 4">
    <name type="scientific">Mariprofundus aestuarium</name>
    <dbReference type="NCBI Taxonomy" id="1921086"/>
    <lineage>
        <taxon>Bacteria</taxon>
        <taxon>Pseudomonadati</taxon>
        <taxon>Pseudomonadota</taxon>
        <taxon>Candidatius Mariprofundia</taxon>
        <taxon>Mariprofundales</taxon>
        <taxon>Mariprofundaceae</taxon>
        <taxon>Mariprofundus</taxon>
    </lineage>
</organism>
<dbReference type="GO" id="GO:0005509">
    <property type="term" value="F:calcium ion binding"/>
    <property type="evidence" value="ECO:0007669"/>
    <property type="project" value="InterPro"/>
</dbReference>
<dbReference type="PROSITE" id="PS50222">
    <property type="entry name" value="EF_HAND_2"/>
    <property type="match status" value="1"/>
</dbReference>